<keyword evidence="8" id="KW-1185">Reference proteome</keyword>
<dbReference type="SUPFAM" id="SSF46689">
    <property type="entry name" value="Homeodomain-like"/>
    <property type="match status" value="1"/>
</dbReference>
<dbReference type="GO" id="GO:0000976">
    <property type="term" value="F:transcription cis-regulatory region binding"/>
    <property type="evidence" value="ECO:0007669"/>
    <property type="project" value="TreeGrafter"/>
</dbReference>
<dbReference type="InterPro" id="IPR001647">
    <property type="entry name" value="HTH_TetR"/>
</dbReference>
<dbReference type="SUPFAM" id="SSF48498">
    <property type="entry name" value="Tetracyclin repressor-like, C-terminal domain"/>
    <property type="match status" value="1"/>
</dbReference>
<dbReference type="PROSITE" id="PS50977">
    <property type="entry name" value="HTH_TETR_2"/>
    <property type="match status" value="1"/>
</dbReference>
<dbReference type="InterPro" id="IPR036271">
    <property type="entry name" value="Tet_transcr_reg_TetR-rel_C_sf"/>
</dbReference>
<keyword evidence="1" id="KW-0805">Transcription regulation</keyword>
<dbReference type="AlphaFoldDB" id="A0A066U255"/>
<keyword evidence="2 4" id="KW-0238">DNA-binding</keyword>
<keyword evidence="3" id="KW-0804">Transcription</keyword>
<evidence type="ECO:0000256" key="1">
    <source>
        <dbReference type="ARBA" id="ARBA00023015"/>
    </source>
</evidence>
<dbReference type="PRINTS" id="PR00455">
    <property type="entry name" value="HTHTETR"/>
</dbReference>
<proteinExistence type="predicted"/>
<accession>A0A066U255</accession>
<evidence type="ECO:0000256" key="4">
    <source>
        <dbReference type="PROSITE-ProRule" id="PRU00335"/>
    </source>
</evidence>
<feature type="region of interest" description="Disordered" evidence="5">
    <location>
        <begin position="226"/>
        <end position="257"/>
    </location>
</feature>
<dbReference type="Gene3D" id="1.10.357.10">
    <property type="entry name" value="Tetracycline Repressor, domain 2"/>
    <property type="match status" value="1"/>
</dbReference>
<gene>
    <name evidence="7" type="ORF">DV20_13780</name>
</gene>
<name>A0A066U255_9PSEU</name>
<evidence type="ECO:0000313" key="8">
    <source>
        <dbReference type="Proteomes" id="UP000027345"/>
    </source>
</evidence>
<organism evidence="7 8">
    <name type="scientific">Amycolatopsis rifamycinica</name>
    <dbReference type="NCBI Taxonomy" id="287986"/>
    <lineage>
        <taxon>Bacteria</taxon>
        <taxon>Bacillati</taxon>
        <taxon>Actinomycetota</taxon>
        <taxon>Actinomycetes</taxon>
        <taxon>Pseudonocardiales</taxon>
        <taxon>Pseudonocardiaceae</taxon>
        <taxon>Amycolatopsis</taxon>
    </lineage>
</organism>
<protein>
    <recommendedName>
        <fullName evidence="6">HTH tetR-type domain-containing protein</fullName>
    </recommendedName>
</protein>
<dbReference type="EMBL" id="JMQI01000027">
    <property type="protein sequence ID" value="KDN21546.1"/>
    <property type="molecule type" value="Genomic_DNA"/>
</dbReference>
<dbReference type="Proteomes" id="UP000027345">
    <property type="component" value="Unassembled WGS sequence"/>
</dbReference>
<evidence type="ECO:0000313" key="7">
    <source>
        <dbReference type="EMBL" id="KDN21546.1"/>
    </source>
</evidence>
<dbReference type="GO" id="GO:0003700">
    <property type="term" value="F:DNA-binding transcription factor activity"/>
    <property type="evidence" value="ECO:0007669"/>
    <property type="project" value="TreeGrafter"/>
</dbReference>
<evidence type="ECO:0000256" key="5">
    <source>
        <dbReference type="SAM" id="MobiDB-lite"/>
    </source>
</evidence>
<dbReference type="Gene3D" id="1.10.10.60">
    <property type="entry name" value="Homeodomain-like"/>
    <property type="match status" value="1"/>
</dbReference>
<evidence type="ECO:0000256" key="3">
    <source>
        <dbReference type="ARBA" id="ARBA00023163"/>
    </source>
</evidence>
<reference evidence="7 8" key="1">
    <citation type="submission" date="2014-05" db="EMBL/GenBank/DDBJ databases">
        <title>Draft genome sequence of Amycolatopsis rifamycinica DSM 46095.</title>
        <authorList>
            <person name="Lal R."/>
            <person name="Saxena A."/>
            <person name="Kumari R."/>
            <person name="Mukherjee U."/>
            <person name="Singh P."/>
            <person name="Sangwan N."/>
            <person name="Mahato N.K."/>
        </authorList>
    </citation>
    <scope>NUCLEOTIDE SEQUENCE [LARGE SCALE GENOMIC DNA]</scope>
    <source>
        <strain evidence="7 8">DSM 46095</strain>
    </source>
</reference>
<dbReference type="PANTHER" id="PTHR30055">
    <property type="entry name" value="HTH-TYPE TRANSCRIPTIONAL REGULATOR RUTR"/>
    <property type="match status" value="1"/>
</dbReference>
<sequence>MLVRLAPASTRVSVQSSVSPAPCTTLVAGLSSPASRTAVHPGPGSPPLWCIDTTRPRSAATRKSATAVSGVDSCGPRTAMPMVSSGPVVSRSISLTGWVASGAEKGVPCRNTPRMPAAARRDELASRTRADLLAAAKRLFGERGYLDTKIIDIAAAAGRAVGSFYTHFDDKEQLLAVLRSELPEPAAPGPAGDDALRDHITACWTALRTHRPTAIALLQSATAAAPASGRLRGEPAGWTAPLRRHLENRPDRGAPAGDPELVAAAVGVMLAGLNQALPDGEPGDDRVAETVTNLVLHGLSGLEQ</sequence>
<comment type="caution">
    <text evidence="7">The sequence shown here is derived from an EMBL/GenBank/DDBJ whole genome shotgun (WGS) entry which is preliminary data.</text>
</comment>
<dbReference type="InterPro" id="IPR050109">
    <property type="entry name" value="HTH-type_TetR-like_transc_reg"/>
</dbReference>
<dbReference type="Pfam" id="PF00440">
    <property type="entry name" value="TetR_N"/>
    <property type="match status" value="1"/>
</dbReference>
<feature type="DNA-binding region" description="H-T-H motif" evidence="4">
    <location>
        <begin position="149"/>
        <end position="168"/>
    </location>
</feature>
<dbReference type="InterPro" id="IPR009057">
    <property type="entry name" value="Homeodomain-like_sf"/>
</dbReference>
<evidence type="ECO:0000256" key="2">
    <source>
        <dbReference type="ARBA" id="ARBA00023125"/>
    </source>
</evidence>
<feature type="domain" description="HTH tetR-type" evidence="6">
    <location>
        <begin position="126"/>
        <end position="186"/>
    </location>
</feature>
<dbReference type="PANTHER" id="PTHR30055:SF234">
    <property type="entry name" value="HTH-TYPE TRANSCRIPTIONAL REGULATOR BETI"/>
    <property type="match status" value="1"/>
</dbReference>
<dbReference type="eggNOG" id="COG1309">
    <property type="taxonomic scope" value="Bacteria"/>
</dbReference>
<evidence type="ECO:0000259" key="6">
    <source>
        <dbReference type="PROSITE" id="PS50977"/>
    </source>
</evidence>